<name>A0A644Z3L9_9ZZZZ</name>
<protein>
    <recommendedName>
        <fullName evidence="1">OmpA-like domain-containing protein</fullName>
    </recommendedName>
</protein>
<dbReference type="Gene3D" id="3.30.1330.60">
    <property type="entry name" value="OmpA-like domain"/>
    <property type="match status" value="1"/>
</dbReference>
<comment type="caution">
    <text evidence="2">The sequence shown here is derived from an EMBL/GenBank/DDBJ whole genome shotgun (WGS) entry which is preliminary data.</text>
</comment>
<dbReference type="AlphaFoldDB" id="A0A644Z3L9"/>
<proteinExistence type="predicted"/>
<dbReference type="InterPro" id="IPR006665">
    <property type="entry name" value="OmpA-like"/>
</dbReference>
<reference evidence="2" key="1">
    <citation type="submission" date="2019-08" db="EMBL/GenBank/DDBJ databases">
        <authorList>
            <person name="Kucharzyk K."/>
            <person name="Murdoch R.W."/>
            <person name="Higgins S."/>
            <person name="Loffler F."/>
        </authorList>
    </citation>
    <scope>NUCLEOTIDE SEQUENCE</scope>
</reference>
<dbReference type="Pfam" id="PF00691">
    <property type="entry name" value="OmpA"/>
    <property type="match status" value="1"/>
</dbReference>
<accession>A0A644Z3L9</accession>
<dbReference type="EMBL" id="VSSQ01007272">
    <property type="protein sequence ID" value="MPM35392.1"/>
    <property type="molecule type" value="Genomic_DNA"/>
</dbReference>
<organism evidence="2">
    <name type="scientific">bioreactor metagenome</name>
    <dbReference type="NCBI Taxonomy" id="1076179"/>
    <lineage>
        <taxon>unclassified sequences</taxon>
        <taxon>metagenomes</taxon>
        <taxon>ecological metagenomes</taxon>
    </lineage>
</organism>
<dbReference type="InterPro" id="IPR036737">
    <property type="entry name" value="OmpA-like_sf"/>
</dbReference>
<dbReference type="SUPFAM" id="SSF103088">
    <property type="entry name" value="OmpA-like"/>
    <property type="match status" value="1"/>
</dbReference>
<gene>
    <name evidence="2" type="ORF">SDC9_81983</name>
</gene>
<sequence>MDIFVSHISNGKWGPAVNMKAPVNTIGNDFSLIYSNFPWEGYLVSNRYPDSKGGNDIFSFSLEKPIISKPVDTTKPFVYNADPNLLYAFFKTGSSEIAPEYKSTIDSLIGLMKKYDYLNISITSFADVRGSESINSQLVSDRLNAVTGYFTASGISASRIIGKPGTTSTDRELPNLTFHAQIGFVTKENQEDYFRWRTYNSYDIFSLEKNNGYSYFTGNGSLKDMQALAREINAKFNLGAFVIVTYRGIVFDDTVYSPNRRVEMKLFNR</sequence>
<evidence type="ECO:0000259" key="1">
    <source>
        <dbReference type="Pfam" id="PF00691"/>
    </source>
</evidence>
<dbReference type="CDD" id="cd07185">
    <property type="entry name" value="OmpA_C-like"/>
    <property type="match status" value="1"/>
</dbReference>
<evidence type="ECO:0000313" key="2">
    <source>
        <dbReference type="EMBL" id="MPM35392.1"/>
    </source>
</evidence>
<feature type="domain" description="OmpA-like" evidence="1">
    <location>
        <begin position="89"/>
        <end position="161"/>
    </location>
</feature>